<dbReference type="EMBL" id="JAHRHY010000010">
    <property type="protein sequence ID" value="KAG9066023.1"/>
    <property type="molecule type" value="Genomic_DNA"/>
</dbReference>
<evidence type="ECO:0000313" key="2">
    <source>
        <dbReference type="EMBL" id="KAG9066023.1"/>
    </source>
</evidence>
<feature type="compositionally biased region" description="Acidic residues" evidence="1">
    <location>
        <begin position="1"/>
        <end position="12"/>
    </location>
</feature>
<evidence type="ECO:0000313" key="3">
    <source>
        <dbReference type="Proteomes" id="UP000707451"/>
    </source>
</evidence>
<sequence length="116" mass="13000">MAIFDNELDDAYDAPNDSGSDFEPEKLVYYNSRGFDGHGDTKSPFLVGDDELGPSVPFVVNEMNNRINDYLATSSSTGTDLTIDQIENCLKIMQRHETKDEIKASLKFRRLSRTGS</sequence>
<feature type="region of interest" description="Disordered" evidence="1">
    <location>
        <begin position="1"/>
        <end position="23"/>
    </location>
</feature>
<keyword evidence="3" id="KW-1185">Reference proteome</keyword>
<reference evidence="2" key="1">
    <citation type="submission" date="2021-06" db="EMBL/GenBank/DDBJ databases">
        <title>Genome Sequence of Mortierella hyaline Strain SCG-10, a Cold-Adapted, Nitrate-Reducing Fungus Isolated from Soil in Minnesota, USA.</title>
        <authorList>
            <person name="Aldossari N."/>
        </authorList>
    </citation>
    <scope>NUCLEOTIDE SEQUENCE</scope>
    <source>
        <strain evidence="2">SCG-10</strain>
    </source>
</reference>
<name>A0A9P8BS89_9FUNG</name>
<protein>
    <submittedName>
        <fullName evidence="2">Uncharacterized protein</fullName>
    </submittedName>
</protein>
<dbReference type="Proteomes" id="UP000707451">
    <property type="component" value="Unassembled WGS sequence"/>
</dbReference>
<proteinExistence type="predicted"/>
<dbReference type="AlphaFoldDB" id="A0A9P8BS89"/>
<dbReference type="OrthoDB" id="10463411at2759"/>
<evidence type="ECO:0000256" key="1">
    <source>
        <dbReference type="SAM" id="MobiDB-lite"/>
    </source>
</evidence>
<organism evidence="2 3">
    <name type="scientific">Linnemannia hyalina</name>
    <dbReference type="NCBI Taxonomy" id="64524"/>
    <lineage>
        <taxon>Eukaryota</taxon>
        <taxon>Fungi</taxon>
        <taxon>Fungi incertae sedis</taxon>
        <taxon>Mucoromycota</taxon>
        <taxon>Mortierellomycotina</taxon>
        <taxon>Mortierellomycetes</taxon>
        <taxon>Mortierellales</taxon>
        <taxon>Mortierellaceae</taxon>
        <taxon>Linnemannia</taxon>
    </lineage>
</organism>
<gene>
    <name evidence="2" type="ORF">KI688_001242</name>
</gene>
<comment type="caution">
    <text evidence="2">The sequence shown here is derived from an EMBL/GenBank/DDBJ whole genome shotgun (WGS) entry which is preliminary data.</text>
</comment>
<accession>A0A9P8BS89</accession>